<evidence type="ECO:0008006" key="3">
    <source>
        <dbReference type="Google" id="ProtNLM"/>
    </source>
</evidence>
<dbReference type="PROSITE" id="PS51257">
    <property type="entry name" value="PROKAR_LIPOPROTEIN"/>
    <property type="match status" value="1"/>
</dbReference>
<sequence>MKNNLIFLSLSLFIVGCKKNGNSQDNNTQLAQNKPDTAFQFKPIGLETIKDYSFPKEWKVNTYGEENVSLNNDDINYQSKLEKIDYFNRIKGGINEYSNPDYSNFVKQDSLLKLSKIDSLFITDSMKLNDGRKILAFKTVATLDSNEYEFPVKIYKVDIAIFEGNNTIQSENIFSEIDYPYTTKQNICYLDKNGNLDCKKFTIDEDKVYFDGTYKKNI</sequence>
<dbReference type="Proteomes" id="UP000256686">
    <property type="component" value="Unassembled WGS sequence"/>
</dbReference>
<keyword evidence="2" id="KW-1185">Reference proteome</keyword>
<evidence type="ECO:0000313" key="1">
    <source>
        <dbReference type="EMBL" id="REC60667.1"/>
    </source>
</evidence>
<dbReference type="AlphaFoldDB" id="A0A3D9C468"/>
<gene>
    <name evidence="1" type="ORF">DRF65_19685</name>
</gene>
<dbReference type="RefSeq" id="WP_115972456.1">
    <property type="nucleotide sequence ID" value="NZ_QNVT01000022.1"/>
</dbReference>
<comment type="caution">
    <text evidence="1">The sequence shown here is derived from an EMBL/GenBank/DDBJ whole genome shotgun (WGS) entry which is preliminary data.</text>
</comment>
<evidence type="ECO:0000313" key="2">
    <source>
        <dbReference type="Proteomes" id="UP000256686"/>
    </source>
</evidence>
<accession>A0A3D9C468</accession>
<proteinExistence type="predicted"/>
<organism evidence="1 2">
    <name type="scientific">Chryseobacterium pennae</name>
    <dbReference type="NCBI Taxonomy" id="2258962"/>
    <lineage>
        <taxon>Bacteria</taxon>
        <taxon>Pseudomonadati</taxon>
        <taxon>Bacteroidota</taxon>
        <taxon>Flavobacteriia</taxon>
        <taxon>Flavobacteriales</taxon>
        <taxon>Weeksellaceae</taxon>
        <taxon>Chryseobacterium group</taxon>
        <taxon>Chryseobacterium</taxon>
    </lineage>
</organism>
<dbReference type="EMBL" id="QNVT01000022">
    <property type="protein sequence ID" value="REC60667.1"/>
    <property type="molecule type" value="Genomic_DNA"/>
</dbReference>
<reference evidence="2" key="1">
    <citation type="submission" date="2018-06" db="EMBL/GenBank/DDBJ databases">
        <authorList>
            <person name="Lum Nde A."/>
            <person name="Hugo C."/>
        </authorList>
    </citation>
    <scope>NUCLEOTIDE SEQUENCE [LARGE SCALE GENOMIC DNA]</scope>
    <source>
        <strain evidence="2">1_F178</strain>
    </source>
</reference>
<name>A0A3D9C468_9FLAO</name>
<protein>
    <recommendedName>
        <fullName evidence="3">Lipoprotein</fullName>
    </recommendedName>
</protein>